<evidence type="ECO:0000313" key="3">
    <source>
        <dbReference type="EMBL" id="CZR57091.1"/>
    </source>
</evidence>
<accession>A0A1L7WWE4</accession>
<feature type="region of interest" description="Disordered" evidence="2">
    <location>
        <begin position="79"/>
        <end position="153"/>
    </location>
</feature>
<keyword evidence="4" id="KW-1185">Reference proteome</keyword>
<proteinExistence type="predicted"/>
<feature type="compositionally biased region" description="Acidic residues" evidence="2">
    <location>
        <begin position="130"/>
        <end position="140"/>
    </location>
</feature>
<organism evidence="3 4">
    <name type="scientific">Phialocephala subalpina</name>
    <dbReference type="NCBI Taxonomy" id="576137"/>
    <lineage>
        <taxon>Eukaryota</taxon>
        <taxon>Fungi</taxon>
        <taxon>Dikarya</taxon>
        <taxon>Ascomycota</taxon>
        <taxon>Pezizomycotina</taxon>
        <taxon>Leotiomycetes</taxon>
        <taxon>Helotiales</taxon>
        <taxon>Mollisiaceae</taxon>
        <taxon>Phialocephala</taxon>
        <taxon>Phialocephala fortinii species complex</taxon>
    </lineage>
</organism>
<dbReference type="EMBL" id="FJOG01000009">
    <property type="protein sequence ID" value="CZR57091.1"/>
    <property type="molecule type" value="Genomic_DNA"/>
</dbReference>
<dbReference type="AlphaFoldDB" id="A0A1L7WWE4"/>
<feature type="coiled-coil region" evidence="1">
    <location>
        <begin position="23"/>
        <end position="55"/>
    </location>
</feature>
<protein>
    <submittedName>
        <fullName evidence="3">Uncharacterized protein</fullName>
    </submittedName>
</protein>
<keyword evidence="1" id="KW-0175">Coiled coil</keyword>
<evidence type="ECO:0000256" key="2">
    <source>
        <dbReference type="SAM" id="MobiDB-lite"/>
    </source>
</evidence>
<reference evidence="3 4" key="1">
    <citation type="submission" date="2016-03" db="EMBL/GenBank/DDBJ databases">
        <authorList>
            <person name="Ploux O."/>
        </authorList>
    </citation>
    <scope>NUCLEOTIDE SEQUENCE [LARGE SCALE GENOMIC DNA]</scope>
    <source>
        <strain evidence="3 4">UAMH 11012</strain>
    </source>
</reference>
<sequence length="153" mass="17103">MPPKASKNPPPDDESRKEIDDVLTDYKKSMKEAIEQKQEDQAKRFQAILDKWQKETLTEIDRIFTGVRDRMLAALDLEEEGEEAGPLSGQGKAKATKGKGAGKKVQPEKGKAPANSREENSESPRMRAAEEEDNDEEEGVPSEPPAKSLRQQR</sequence>
<gene>
    <name evidence="3" type="ORF">PAC_06980</name>
</gene>
<feature type="compositionally biased region" description="Basic and acidic residues" evidence="2">
    <location>
        <begin position="105"/>
        <end position="129"/>
    </location>
</feature>
<evidence type="ECO:0000313" key="4">
    <source>
        <dbReference type="Proteomes" id="UP000184330"/>
    </source>
</evidence>
<dbReference type="Proteomes" id="UP000184330">
    <property type="component" value="Unassembled WGS sequence"/>
</dbReference>
<name>A0A1L7WWE4_9HELO</name>
<evidence type="ECO:0000256" key="1">
    <source>
        <dbReference type="SAM" id="Coils"/>
    </source>
</evidence>